<accession>A0A221SXR7</accession>
<dbReference type="AlphaFoldDB" id="A0A221SXR7"/>
<evidence type="ECO:0000313" key="2">
    <source>
        <dbReference type="EMBL" id="ASN81445.1"/>
    </source>
</evidence>
<evidence type="ECO:0000259" key="1">
    <source>
        <dbReference type="SMART" id="SM00849"/>
    </source>
</evidence>
<dbReference type="InterPro" id="IPR050855">
    <property type="entry name" value="NDM-1-like"/>
</dbReference>
<dbReference type="InterPro" id="IPR001279">
    <property type="entry name" value="Metallo-B-lactamas"/>
</dbReference>
<dbReference type="Gene3D" id="3.60.15.10">
    <property type="entry name" value="Ribonuclease Z/Hydroxyacylglutathione hydrolase-like"/>
    <property type="match status" value="1"/>
</dbReference>
<gene>
    <name evidence="2" type="ORF">DFI_10885</name>
</gene>
<keyword evidence="3" id="KW-1185">Reference proteome</keyword>
<dbReference type="SUPFAM" id="SSF56281">
    <property type="entry name" value="Metallo-hydrolase/oxidoreductase"/>
    <property type="match status" value="1"/>
</dbReference>
<name>A0A221SXR7_9DEIO</name>
<dbReference type="PANTHER" id="PTHR42951:SF14">
    <property type="entry name" value="METALLO-BETA-LACTAMASE SUPERFAMILY PROTEIN"/>
    <property type="match status" value="1"/>
</dbReference>
<dbReference type="KEGG" id="dfc:DFI_10885"/>
<keyword evidence="2" id="KW-0378">Hydrolase</keyword>
<dbReference type="Proteomes" id="UP000259030">
    <property type="component" value="Chromosome"/>
</dbReference>
<proteinExistence type="predicted"/>
<dbReference type="PANTHER" id="PTHR42951">
    <property type="entry name" value="METALLO-BETA-LACTAMASE DOMAIN-CONTAINING"/>
    <property type="match status" value="1"/>
</dbReference>
<dbReference type="RefSeq" id="WP_051307821.1">
    <property type="nucleotide sequence ID" value="NZ_CP021081.1"/>
</dbReference>
<reference evidence="2 3" key="1">
    <citation type="submission" date="2017-05" db="EMBL/GenBank/DDBJ databases">
        <title>The complete genome sequence of Deinococcus ficus isolated from the rhizosphere of the Ficus religiosa L. in Taiwan.</title>
        <authorList>
            <person name="Wu K.-M."/>
            <person name="Liao T.-L."/>
            <person name="Liu Y.-M."/>
            <person name="Young C.-C."/>
            <person name="Tsai S.-F."/>
        </authorList>
    </citation>
    <scope>NUCLEOTIDE SEQUENCE [LARGE SCALE GENOMIC DNA]</scope>
    <source>
        <strain evidence="2 3">CC-FR2-10</strain>
    </source>
</reference>
<feature type="domain" description="Metallo-beta-lactamase" evidence="1">
    <location>
        <begin position="12"/>
        <end position="194"/>
    </location>
</feature>
<organism evidence="2 3">
    <name type="scientific">Deinococcus ficus</name>
    <dbReference type="NCBI Taxonomy" id="317577"/>
    <lineage>
        <taxon>Bacteria</taxon>
        <taxon>Thermotogati</taxon>
        <taxon>Deinococcota</taxon>
        <taxon>Deinococci</taxon>
        <taxon>Deinococcales</taxon>
        <taxon>Deinococcaceae</taxon>
        <taxon>Deinococcus</taxon>
    </lineage>
</organism>
<protein>
    <submittedName>
        <fullName evidence="2">MBL fold metallo-hydrolase</fullName>
    </submittedName>
</protein>
<evidence type="ECO:0000313" key="3">
    <source>
        <dbReference type="Proteomes" id="UP000259030"/>
    </source>
</evidence>
<dbReference type="EMBL" id="CP021081">
    <property type="protein sequence ID" value="ASN81445.1"/>
    <property type="molecule type" value="Genomic_DNA"/>
</dbReference>
<dbReference type="InterPro" id="IPR036866">
    <property type="entry name" value="RibonucZ/Hydroxyglut_hydro"/>
</dbReference>
<dbReference type="STRING" id="317577.GCA_000419625_01749"/>
<sequence>MSGLTLHVRTLYANVYLLNSPAGRLLVDAGGPLHAPLFARLLHAFRPDALLVTHAHLDHLGGAFLAARLGLPVLAHPLEIPRLTGRETDLSYPAGRPGVARALFGAAPKVPAGAVSAVQEGDHVLGWEVLHLPGHTAGQIGLWRDGHLIAGDAVLAGPDGAHLPKPKYNADHAQALATLKRIAGLDTRVVWPGHGGPLTPAQVRARAVRDDPQTPS</sequence>
<dbReference type="GO" id="GO:0016787">
    <property type="term" value="F:hydrolase activity"/>
    <property type="evidence" value="ECO:0007669"/>
    <property type="project" value="UniProtKB-KW"/>
</dbReference>
<dbReference type="SMART" id="SM00849">
    <property type="entry name" value="Lactamase_B"/>
    <property type="match status" value="1"/>
</dbReference>
<dbReference type="Pfam" id="PF00753">
    <property type="entry name" value="Lactamase_B"/>
    <property type="match status" value="1"/>
</dbReference>